<feature type="transmembrane region" description="Helical" evidence="1">
    <location>
        <begin position="112"/>
        <end position="136"/>
    </location>
</feature>
<evidence type="ECO:0000256" key="1">
    <source>
        <dbReference type="SAM" id="Phobius"/>
    </source>
</evidence>
<dbReference type="EMBL" id="UINC01052219">
    <property type="protein sequence ID" value="SVB67295.1"/>
    <property type="molecule type" value="Genomic_DNA"/>
</dbReference>
<keyword evidence="1" id="KW-0472">Membrane</keyword>
<keyword evidence="1" id="KW-1133">Transmembrane helix</keyword>
<protein>
    <submittedName>
        <fullName evidence="2">Uncharacterized protein</fullName>
    </submittedName>
</protein>
<reference evidence="2" key="1">
    <citation type="submission" date="2018-05" db="EMBL/GenBank/DDBJ databases">
        <authorList>
            <person name="Lanie J.A."/>
            <person name="Ng W.-L."/>
            <person name="Kazmierczak K.M."/>
            <person name="Andrzejewski T.M."/>
            <person name="Davidsen T.M."/>
            <person name="Wayne K.J."/>
            <person name="Tettelin H."/>
            <person name="Glass J.I."/>
            <person name="Rusch D."/>
            <person name="Podicherti R."/>
            <person name="Tsui H.-C.T."/>
            <person name="Winkler M.E."/>
        </authorList>
    </citation>
    <scope>NUCLEOTIDE SEQUENCE</scope>
</reference>
<sequence>MPTTSVFFLVNLVGGVAVLGSYCAGLYLYPEHRTALWGGVAGNWKTLFTTSMFFAAAGYLVFCYTMTISDGANESSFLGKYTFIILAAAFLFSASVWMPATLQYLDTKNEIWWIVSVTSLWITAASLTCLGLAFNATEFPHVNLFQNSVTLIGIIWITCHCLVFDAIIWAAKFP</sequence>
<feature type="transmembrane region" description="Helical" evidence="1">
    <location>
        <begin position="148"/>
        <end position="171"/>
    </location>
</feature>
<feature type="transmembrane region" description="Helical" evidence="1">
    <location>
        <begin position="50"/>
        <end position="69"/>
    </location>
</feature>
<feature type="transmembrane region" description="Helical" evidence="1">
    <location>
        <begin position="6"/>
        <end position="29"/>
    </location>
</feature>
<name>A0A382FXL0_9ZZZZ</name>
<feature type="transmembrane region" description="Helical" evidence="1">
    <location>
        <begin position="81"/>
        <end position="100"/>
    </location>
</feature>
<accession>A0A382FXL0</accession>
<organism evidence="2">
    <name type="scientific">marine metagenome</name>
    <dbReference type="NCBI Taxonomy" id="408172"/>
    <lineage>
        <taxon>unclassified sequences</taxon>
        <taxon>metagenomes</taxon>
        <taxon>ecological metagenomes</taxon>
    </lineage>
</organism>
<proteinExistence type="predicted"/>
<evidence type="ECO:0000313" key="2">
    <source>
        <dbReference type="EMBL" id="SVB67295.1"/>
    </source>
</evidence>
<keyword evidence="1" id="KW-0812">Transmembrane</keyword>
<dbReference type="AlphaFoldDB" id="A0A382FXL0"/>
<gene>
    <name evidence="2" type="ORF">METZ01_LOCUS220149</name>
</gene>